<evidence type="ECO:0000256" key="1">
    <source>
        <dbReference type="SAM" id="SignalP"/>
    </source>
</evidence>
<accession>A0ABW7YPY3</accession>
<sequence>MRPEIRRFSVAAVLVSFMFVSACSGAPDKPTSDEATKLLIATGDKLLASQDIDALGSAAAIERADRDSESGCLKGQVQRLFRAQGDFDGPPYVRSPGSAVGLLTSWLRLEGYDVIVDNLDLRDENLSTAVLRHPTNDITFLINARTERKPNIMIVGKTGCYPRS</sequence>
<dbReference type="PROSITE" id="PS51257">
    <property type="entry name" value="PROKAR_LIPOPROTEIN"/>
    <property type="match status" value="1"/>
</dbReference>
<comment type="caution">
    <text evidence="2">The sequence shown here is derived from an EMBL/GenBank/DDBJ whole genome shotgun (WGS) entry which is preliminary data.</text>
</comment>
<keyword evidence="1" id="KW-0732">Signal</keyword>
<gene>
    <name evidence="2" type="ORF">ACIBG2_11355</name>
</gene>
<protein>
    <submittedName>
        <fullName evidence="2">Uncharacterized protein</fullName>
    </submittedName>
</protein>
<dbReference type="Proteomes" id="UP001612741">
    <property type="component" value="Unassembled WGS sequence"/>
</dbReference>
<proteinExistence type="predicted"/>
<dbReference type="EMBL" id="JBITGY010000003">
    <property type="protein sequence ID" value="MFI6497977.1"/>
    <property type="molecule type" value="Genomic_DNA"/>
</dbReference>
<organism evidence="2 3">
    <name type="scientific">Nonomuraea typhae</name>
    <dbReference type="NCBI Taxonomy" id="2603600"/>
    <lineage>
        <taxon>Bacteria</taxon>
        <taxon>Bacillati</taxon>
        <taxon>Actinomycetota</taxon>
        <taxon>Actinomycetes</taxon>
        <taxon>Streptosporangiales</taxon>
        <taxon>Streptosporangiaceae</taxon>
        <taxon>Nonomuraea</taxon>
    </lineage>
</organism>
<keyword evidence="3" id="KW-1185">Reference proteome</keyword>
<evidence type="ECO:0000313" key="3">
    <source>
        <dbReference type="Proteomes" id="UP001612741"/>
    </source>
</evidence>
<name>A0ABW7YPY3_9ACTN</name>
<evidence type="ECO:0000313" key="2">
    <source>
        <dbReference type="EMBL" id="MFI6497977.1"/>
    </source>
</evidence>
<feature type="chain" id="PRO_5047228363" evidence="1">
    <location>
        <begin position="23"/>
        <end position="164"/>
    </location>
</feature>
<dbReference type="RefSeq" id="WP_397081238.1">
    <property type="nucleotide sequence ID" value="NZ_JBITGY010000003.1"/>
</dbReference>
<reference evidence="2 3" key="1">
    <citation type="submission" date="2024-10" db="EMBL/GenBank/DDBJ databases">
        <title>The Natural Products Discovery Center: Release of the First 8490 Sequenced Strains for Exploring Actinobacteria Biosynthetic Diversity.</title>
        <authorList>
            <person name="Kalkreuter E."/>
            <person name="Kautsar S.A."/>
            <person name="Yang D."/>
            <person name="Bader C.D."/>
            <person name="Teijaro C.N."/>
            <person name="Fluegel L."/>
            <person name="Davis C.M."/>
            <person name="Simpson J.R."/>
            <person name="Lauterbach L."/>
            <person name="Steele A.D."/>
            <person name="Gui C."/>
            <person name="Meng S."/>
            <person name="Li G."/>
            <person name="Viehrig K."/>
            <person name="Ye F."/>
            <person name="Su P."/>
            <person name="Kiefer A.F."/>
            <person name="Nichols A."/>
            <person name="Cepeda A.J."/>
            <person name="Yan W."/>
            <person name="Fan B."/>
            <person name="Jiang Y."/>
            <person name="Adhikari A."/>
            <person name="Zheng C.-J."/>
            <person name="Schuster L."/>
            <person name="Cowan T.M."/>
            <person name="Smanski M.J."/>
            <person name="Chevrette M.G."/>
            <person name="De Carvalho L.P.S."/>
            <person name="Shen B."/>
        </authorList>
    </citation>
    <scope>NUCLEOTIDE SEQUENCE [LARGE SCALE GENOMIC DNA]</scope>
    <source>
        <strain evidence="2 3">NPDC050545</strain>
    </source>
</reference>
<feature type="signal peptide" evidence="1">
    <location>
        <begin position="1"/>
        <end position="22"/>
    </location>
</feature>